<dbReference type="EMBL" id="BARV01041319">
    <property type="protein sequence ID" value="GAI49652.1"/>
    <property type="molecule type" value="Genomic_DNA"/>
</dbReference>
<keyword evidence="1" id="KW-0472">Membrane</keyword>
<name>X1P031_9ZZZZ</name>
<reference evidence="2" key="1">
    <citation type="journal article" date="2014" name="Front. Microbiol.">
        <title>High frequency of phylogenetically diverse reductive dehalogenase-homologous genes in deep subseafloor sedimentary metagenomes.</title>
        <authorList>
            <person name="Kawai M."/>
            <person name="Futagami T."/>
            <person name="Toyoda A."/>
            <person name="Takaki Y."/>
            <person name="Nishi S."/>
            <person name="Hori S."/>
            <person name="Arai W."/>
            <person name="Tsubouchi T."/>
            <person name="Morono Y."/>
            <person name="Uchiyama I."/>
            <person name="Ito T."/>
            <person name="Fujiyama A."/>
            <person name="Inagaki F."/>
            <person name="Takami H."/>
        </authorList>
    </citation>
    <scope>NUCLEOTIDE SEQUENCE</scope>
    <source>
        <strain evidence="2">Expedition CK06-06</strain>
    </source>
</reference>
<protein>
    <submittedName>
        <fullName evidence="2">Uncharacterized protein</fullName>
    </submittedName>
</protein>
<keyword evidence="1" id="KW-1133">Transmembrane helix</keyword>
<sequence>MKSEEIINGWKDERSQIEVGQNFTEKVMSQVYLYEQKKKKLSFDMQRFVAVICGHPLVKAGMVAAGIIAGFIRMAFTVYVFLRT</sequence>
<proteinExistence type="predicted"/>
<accession>X1P031</accession>
<comment type="caution">
    <text evidence="2">The sequence shown here is derived from an EMBL/GenBank/DDBJ whole genome shotgun (WGS) entry which is preliminary data.</text>
</comment>
<feature type="transmembrane region" description="Helical" evidence="1">
    <location>
        <begin position="62"/>
        <end position="82"/>
    </location>
</feature>
<evidence type="ECO:0000256" key="1">
    <source>
        <dbReference type="SAM" id="Phobius"/>
    </source>
</evidence>
<gene>
    <name evidence="2" type="ORF">S06H3_62602</name>
</gene>
<organism evidence="2">
    <name type="scientific">marine sediment metagenome</name>
    <dbReference type="NCBI Taxonomy" id="412755"/>
    <lineage>
        <taxon>unclassified sequences</taxon>
        <taxon>metagenomes</taxon>
        <taxon>ecological metagenomes</taxon>
    </lineage>
</organism>
<evidence type="ECO:0000313" key="2">
    <source>
        <dbReference type="EMBL" id="GAI49652.1"/>
    </source>
</evidence>
<dbReference type="AlphaFoldDB" id="X1P031"/>
<keyword evidence="1" id="KW-0812">Transmembrane</keyword>